<evidence type="ECO:0000313" key="2">
    <source>
        <dbReference type="Proteomes" id="UP000593570"/>
    </source>
</evidence>
<dbReference type="EMBL" id="JACDXP010000019">
    <property type="protein sequence ID" value="KAF6512803.1"/>
    <property type="molecule type" value="Genomic_DNA"/>
</dbReference>
<protein>
    <submittedName>
        <fullName evidence="1">Uncharacterized protein</fullName>
    </submittedName>
</protein>
<reference evidence="1 2" key="1">
    <citation type="journal article" date="2020" name="bioRxiv">
        <title>A chromosome-scale genome assembly for the Fusarium oxysporum strain Fo5176 to establish a model Arabidopsis-fungal pathosystem.</title>
        <authorList>
            <person name="Fokkens L."/>
            <person name="Guo L."/>
            <person name="Dora S."/>
            <person name="Wang B."/>
            <person name="Ye K."/>
            <person name="Sanchez-Rodriguez C."/>
            <person name="Croll D."/>
        </authorList>
    </citation>
    <scope>NUCLEOTIDE SEQUENCE [LARGE SCALE GENOMIC DNA]</scope>
    <source>
        <strain evidence="1 2">Fo5176</strain>
    </source>
</reference>
<gene>
    <name evidence="1" type="ORF">HZS61_007609</name>
</gene>
<proteinExistence type="predicted"/>
<comment type="caution">
    <text evidence="1">The sequence shown here is derived from an EMBL/GenBank/DDBJ whole genome shotgun (WGS) entry which is preliminary data.</text>
</comment>
<dbReference type="AlphaFoldDB" id="A0A8H6G7K0"/>
<organism evidence="1 2">
    <name type="scientific">Fusarium oxysporum f. sp. conglutinans</name>
    <dbReference type="NCBI Taxonomy" id="100902"/>
    <lineage>
        <taxon>Eukaryota</taxon>
        <taxon>Fungi</taxon>
        <taxon>Dikarya</taxon>
        <taxon>Ascomycota</taxon>
        <taxon>Pezizomycotina</taxon>
        <taxon>Sordariomycetes</taxon>
        <taxon>Hypocreomycetidae</taxon>
        <taxon>Hypocreales</taxon>
        <taxon>Nectriaceae</taxon>
        <taxon>Fusarium</taxon>
        <taxon>Fusarium oxysporum species complex</taxon>
    </lineage>
</organism>
<sequence length="310" mass="36522">MDPNLELYKSVLHLGVADRRQRLQHLPRSELSRLHIIVTREKQAQRLEELIAGRDLVQLALTDPSEVIECTPLKYALLGRTTYSYDEDEMVSRITNNIARSSQILVDTIARFDQVTKPFRLDALKLVYCDIYYVDGGNATLQEIFEARLQEEELQTPAEQARELVRYNALKRARRNAKWMIPAMERLSEEEQAQPTHEYMETLQRIWKQVSPAPPPWIQKILDTRQQWGFIYYLPREANQKYGSDWESVWARIKDSMAPPAERNMGDATWWSIHCQGEDNRRKVLEPLLTEDWPKFYPNDSLAEDEDFRR</sequence>
<dbReference type="Proteomes" id="UP000593570">
    <property type="component" value="Unassembled WGS sequence"/>
</dbReference>
<evidence type="ECO:0000313" key="1">
    <source>
        <dbReference type="EMBL" id="KAF6512803.1"/>
    </source>
</evidence>
<accession>A0A8H6G7K0</accession>
<name>A0A8H6G7K0_FUSOX</name>